<proteinExistence type="predicted"/>
<comment type="caution">
    <text evidence="1">The sequence shown here is derived from an EMBL/GenBank/DDBJ whole genome shotgun (WGS) entry which is preliminary data.</text>
</comment>
<dbReference type="AlphaFoldDB" id="A0A177E5D3"/>
<dbReference type="EMBL" id="LSFI01000041">
    <property type="protein sequence ID" value="OAG27105.1"/>
    <property type="molecule type" value="Genomic_DNA"/>
</dbReference>
<evidence type="ECO:0000313" key="1">
    <source>
        <dbReference type="EMBL" id="OAG27105.1"/>
    </source>
</evidence>
<reference evidence="1 2" key="1">
    <citation type="submission" date="2016-02" db="EMBL/GenBank/DDBJ databases">
        <title>Draft genome sequence of Thermodesulfatator sp. S606.</title>
        <authorList>
            <person name="Lai Q."/>
            <person name="Cao J."/>
            <person name="Dupont S."/>
            <person name="Shao Z."/>
            <person name="Jebbar M."/>
            <person name="Alain K."/>
        </authorList>
    </citation>
    <scope>NUCLEOTIDE SEQUENCE [LARGE SCALE GENOMIC DNA]</scope>
    <source>
        <strain evidence="1 2">S606</strain>
    </source>
</reference>
<evidence type="ECO:0000313" key="2">
    <source>
        <dbReference type="Proteomes" id="UP000076964"/>
    </source>
</evidence>
<protein>
    <submittedName>
        <fullName evidence="1">Uncharacterized protein</fullName>
    </submittedName>
</protein>
<dbReference type="Proteomes" id="UP000076964">
    <property type="component" value="Unassembled WGS sequence"/>
</dbReference>
<organism evidence="1 2">
    <name type="scientific">Thermodesulfatator autotrophicus</name>
    <dbReference type="NCBI Taxonomy" id="1795632"/>
    <lineage>
        <taxon>Bacteria</taxon>
        <taxon>Pseudomonadati</taxon>
        <taxon>Thermodesulfobacteriota</taxon>
        <taxon>Thermodesulfobacteria</taxon>
        <taxon>Thermodesulfobacteriales</taxon>
        <taxon>Thermodesulfatatoraceae</taxon>
        <taxon>Thermodesulfatator</taxon>
    </lineage>
</organism>
<name>A0A177E5D3_9BACT</name>
<keyword evidence="2" id="KW-1185">Reference proteome</keyword>
<gene>
    <name evidence="1" type="ORF">TH606_08640</name>
</gene>
<accession>A0A177E5D3</accession>
<sequence length="88" mass="9855">MTFWRAKNHIETFAKHFPETASLIPSGVWDSSPLTARTKSLEASSEGEAISTRQSQRLLRFARSDEKKGVIVNLLFTRHCMVFTSGVG</sequence>